<dbReference type="Proteomes" id="UP001332192">
    <property type="component" value="Chromosome"/>
</dbReference>
<evidence type="ECO:0000256" key="1">
    <source>
        <dbReference type="ARBA" id="ARBA00023125"/>
    </source>
</evidence>
<proteinExistence type="predicted"/>
<dbReference type="Gene3D" id="1.10.357.10">
    <property type="entry name" value="Tetracycline Repressor, domain 2"/>
    <property type="match status" value="1"/>
</dbReference>
<dbReference type="InterPro" id="IPR036271">
    <property type="entry name" value="Tet_transcr_reg_TetR-rel_C_sf"/>
</dbReference>
<evidence type="ECO:0000256" key="2">
    <source>
        <dbReference type="PROSITE-ProRule" id="PRU00335"/>
    </source>
</evidence>
<evidence type="ECO:0000313" key="5">
    <source>
        <dbReference type="Proteomes" id="UP001332192"/>
    </source>
</evidence>
<dbReference type="PANTHER" id="PTHR30055">
    <property type="entry name" value="HTH-TYPE TRANSCRIPTIONAL REGULATOR RUTR"/>
    <property type="match status" value="1"/>
</dbReference>
<evidence type="ECO:0000259" key="3">
    <source>
        <dbReference type="PROSITE" id="PS50977"/>
    </source>
</evidence>
<feature type="DNA-binding region" description="H-T-H motif" evidence="2">
    <location>
        <begin position="31"/>
        <end position="50"/>
    </location>
</feature>
<name>A0ABZ1BXP7_9FIRM</name>
<dbReference type="SUPFAM" id="SSF48498">
    <property type="entry name" value="Tetracyclin repressor-like, C-terminal domain"/>
    <property type="match status" value="1"/>
</dbReference>
<dbReference type="PANTHER" id="PTHR30055:SF226">
    <property type="entry name" value="HTH-TYPE TRANSCRIPTIONAL REGULATOR PKSA"/>
    <property type="match status" value="1"/>
</dbReference>
<dbReference type="InterPro" id="IPR009057">
    <property type="entry name" value="Homeodomain-like_sf"/>
</dbReference>
<organism evidence="4 5">
    <name type="scientific">Carboxydichorda subterranea</name>
    <dbReference type="NCBI Taxonomy" id="3109565"/>
    <lineage>
        <taxon>Bacteria</taxon>
        <taxon>Bacillati</taxon>
        <taxon>Bacillota</taxon>
        <taxon>Limnochordia</taxon>
        <taxon>Limnochordales</taxon>
        <taxon>Geochordaceae</taxon>
        <taxon>Carboxydichorda</taxon>
    </lineage>
</organism>
<dbReference type="PROSITE" id="PS50977">
    <property type="entry name" value="HTH_TETR_2"/>
    <property type="match status" value="1"/>
</dbReference>
<protein>
    <submittedName>
        <fullName evidence="4">TetR/AcrR family transcriptional regulator</fullName>
    </submittedName>
</protein>
<dbReference type="PROSITE" id="PS01081">
    <property type="entry name" value="HTH_TETR_1"/>
    <property type="match status" value="1"/>
</dbReference>
<gene>
    <name evidence="4" type="ORF">U7230_15175</name>
</gene>
<dbReference type="InterPro" id="IPR023772">
    <property type="entry name" value="DNA-bd_HTH_TetR-type_CS"/>
</dbReference>
<evidence type="ECO:0000313" key="4">
    <source>
        <dbReference type="EMBL" id="WRP17400.1"/>
    </source>
</evidence>
<keyword evidence="1 2" id="KW-0238">DNA-binding</keyword>
<accession>A0ABZ1BXP7</accession>
<dbReference type="EMBL" id="CP141615">
    <property type="protein sequence ID" value="WRP17400.1"/>
    <property type="molecule type" value="Genomic_DNA"/>
</dbReference>
<sequence>MPRQARSRAKRDAILAAAARLFGERGYEATTASDIAAEAGVSIGTLYSYFRDKRQIFLSLYASALDSLSGLDIAGALLSPDPLETIRALLARVLPYDAAHYALQRAWVGLTVRDPDVARCGEQIHRFLYDKLLAAVRQAQARGLARPDLDAEATCWAVLILVDRVWHTELDPATLPAEEFSRRRDALAHMIFHAIFPDPSSRRAASPLMGAHRDGKGQGGRVT</sequence>
<dbReference type="SUPFAM" id="SSF46689">
    <property type="entry name" value="Homeodomain-like"/>
    <property type="match status" value="1"/>
</dbReference>
<dbReference type="InterPro" id="IPR050109">
    <property type="entry name" value="HTH-type_TetR-like_transc_reg"/>
</dbReference>
<reference evidence="4 5" key="1">
    <citation type="journal article" date="2024" name="Front. Microbiol.">
        <title>Novel thermophilic genera Geochorda gen. nov. and Carboxydochorda gen. nov. from the deep terrestrial subsurface reveal the ecophysiological diversity in the class Limnochordia.</title>
        <authorList>
            <person name="Karnachuk O.V."/>
            <person name="Lukina A.P."/>
            <person name="Avakyan M.R."/>
            <person name="Kadnikov V.V."/>
            <person name="Begmatov S."/>
            <person name="Beletsky A.V."/>
            <person name="Vlasova K.G."/>
            <person name="Novikov A.A."/>
            <person name="Shcherbakova V.A."/>
            <person name="Mardanov A.V."/>
            <person name="Ravin N.V."/>
        </authorList>
    </citation>
    <scope>NUCLEOTIDE SEQUENCE [LARGE SCALE GENOMIC DNA]</scope>
    <source>
        <strain evidence="4 5">L945</strain>
    </source>
</reference>
<dbReference type="InterPro" id="IPR001647">
    <property type="entry name" value="HTH_TetR"/>
</dbReference>
<dbReference type="Pfam" id="PF00440">
    <property type="entry name" value="TetR_N"/>
    <property type="match status" value="1"/>
</dbReference>
<keyword evidence="5" id="KW-1185">Reference proteome</keyword>
<feature type="domain" description="HTH tetR-type" evidence="3">
    <location>
        <begin position="8"/>
        <end position="68"/>
    </location>
</feature>
<dbReference type="RefSeq" id="WP_324716671.1">
    <property type="nucleotide sequence ID" value="NZ_CP141615.1"/>
</dbReference>
<dbReference type="PRINTS" id="PR00455">
    <property type="entry name" value="HTHTETR"/>
</dbReference>